<dbReference type="Proteomes" id="UP001164539">
    <property type="component" value="Chromosome 8"/>
</dbReference>
<protein>
    <submittedName>
        <fullName evidence="1">Protein TIFY 6B</fullName>
    </submittedName>
</protein>
<gene>
    <name evidence="1" type="ORF">OWV82_015637</name>
</gene>
<evidence type="ECO:0000313" key="1">
    <source>
        <dbReference type="EMBL" id="KAJ4713562.1"/>
    </source>
</evidence>
<name>A0ACC1XRP8_MELAZ</name>
<keyword evidence="2" id="KW-1185">Reference proteome</keyword>
<evidence type="ECO:0000313" key="2">
    <source>
        <dbReference type="Proteomes" id="UP001164539"/>
    </source>
</evidence>
<dbReference type="EMBL" id="CM051401">
    <property type="protein sequence ID" value="KAJ4713562.1"/>
    <property type="molecule type" value="Genomic_DNA"/>
</dbReference>
<comment type="caution">
    <text evidence="1">The sequence shown here is derived from an EMBL/GenBank/DDBJ whole genome shotgun (WGS) entry which is preliminary data.</text>
</comment>
<organism evidence="1 2">
    <name type="scientific">Melia azedarach</name>
    <name type="common">Chinaberry tree</name>
    <dbReference type="NCBI Taxonomy" id="155640"/>
    <lineage>
        <taxon>Eukaryota</taxon>
        <taxon>Viridiplantae</taxon>
        <taxon>Streptophyta</taxon>
        <taxon>Embryophyta</taxon>
        <taxon>Tracheophyta</taxon>
        <taxon>Spermatophyta</taxon>
        <taxon>Magnoliopsida</taxon>
        <taxon>eudicotyledons</taxon>
        <taxon>Gunneridae</taxon>
        <taxon>Pentapetalae</taxon>
        <taxon>rosids</taxon>
        <taxon>malvids</taxon>
        <taxon>Sapindales</taxon>
        <taxon>Meliaceae</taxon>
        <taxon>Melia</taxon>
    </lineage>
</organism>
<reference evidence="1 2" key="1">
    <citation type="journal article" date="2023" name="Science">
        <title>Complex scaffold remodeling in plant triterpene biosynthesis.</title>
        <authorList>
            <person name="De La Pena R."/>
            <person name="Hodgson H."/>
            <person name="Liu J.C."/>
            <person name="Stephenson M.J."/>
            <person name="Martin A.C."/>
            <person name="Owen C."/>
            <person name="Harkess A."/>
            <person name="Leebens-Mack J."/>
            <person name="Jimenez L.E."/>
            <person name="Osbourn A."/>
            <person name="Sattely E.S."/>
        </authorList>
    </citation>
    <scope>NUCLEOTIDE SEQUENCE [LARGE SCALE GENOMIC DNA]</scope>
    <source>
        <strain evidence="2">cv. JPN11</strain>
        <tissue evidence="1">Leaf</tissue>
    </source>
</reference>
<proteinExistence type="predicted"/>
<sequence length="366" mass="38502">MERDFLGLGTKATPITVKEESCDGSKDSAPTKSSGMQLSFSNKVSAIPQFLSFKHAQEDRSRKIGHDPLVSFGYISISNADAFDSNQKAYSGTVQKNMVLDKEVGNPYPLSTYALQHFDANQAHRTQENIAGNPINPTSLGAVSVISPVSVLPATSPIIGTTELRNTPKPNGAPAQLTIFYNGSVCVYDDVSPEKAQAIMLLAGNGSTANQNKPVPPTTQGQASVPRPSGGEGFVRNNSHTSPCSRLQSPISVTSHVGSRSAGLPSCTNEIAMVKPISVIPPSNNQLEPAKAGSLAGSASPLVPAVAVPQARKASLARFLEKRKERVLSTSPYNVTKKSPDCSSPRSDDLSMSVNSSGSCLLPAIN</sequence>
<accession>A0ACC1XRP8</accession>